<feature type="signal peptide" evidence="2">
    <location>
        <begin position="1"/>
        <end position="19"/>
    </location>
</feature>
<gene>
    <name evidence="3" type="ORF">ABDJ85_03150</name>
</gene>
<feature type="region of interest" description="Disordered" evidence="1">
    <location>
        <begin position="122"/>
        <end position="152"/>
    </location>
</feature>
<sequence length="152" mass="16229">MKRAALALTVLLVAGSAHAAEDYVLLQLRASSAGHTLLDAQRIKVPQQPGGAMDASSGPLIDWQLHDDQGRKLAQGSVSDPRLLRAPLEPGRGHEMVWLPEAVYVLRLPVTAAATDLRLRARNQPSSGPRIQQAGEPVTSSIPIGALMKPPR</sequence>
<dbReference type="RefSeq" id="WP_347703278.1">
    <property type="nucleotide sequence ID" value="NZ_JBDPZD010000001.1"/>
</dbReference>
<name>A0ABV0FZI0_9BURK</name>
<dbReference type="Proteomes" id="UP001495147">
    <property type="component" value="Unassembled WGS sequence"/>
</dbReference>
<dbReference type="EMBL" id="JBDPZD010000001">
    <property type="protein sequence ID" value="MEO3690448.1"/>
    <property type="molecule type" value="Genomic_DNA"/>
</dbReference>
<evidence type="ECO:0000313" key="3">
    <source>
        <dbReference type="EMBL" id="MEO3690448.1"/>
    </source>
</evidence>
<proteinExistence type="predicted"/>
<evidence type="ECO:0000256" key="1">
    <source>
        <dbReference type="SAM" id="MobiDB-lite"/>
    </source>
</evidence>
<organism evidence="3 4">
    <name type="scientific">Roseateles paludis</name>
    <dbReference type="NCBI Taxonomy" id="3145238"/>
    <lineage>
        <taxon>Bacteria</taxon>
        <taxon>Pseudomonadati</taxon>
        <taxon>Pseudomonadota</taxon>
        <taxon>Betaproteobacteria</taxon>
        <taxon>Burkholderiales</taxon>
        <taxon>Sphaerotilaceae</taxon>
        <taxon>Roseateles</taxon>
    </lineage>
</organism>
<comment type="caution">
    <text evidence="3">The sequence shown here is derived from an EMBL/GenBank/DDBJ whole genome shotgun (WGS) entry which is preliminary data.</text>
</comment>
<evidence type="ECO:0000256" key="2">
    <source>
        <dbReference type="SAM" id="SignalP"/>
    </source>
</evidence>
<keyword evidence="4" id="KW-1185">Reference proteome</keyword>
<protein>
    <recommendedName>
        <fullName evidence="5">Molecular chaperone</fullName>
    </recommendedName>
</protein>
<keyword evidence="2" id="KW-0732">Signal</keyword>
<accession>A0ABV0FZI0</accession>
<evidence type="ECO:0000313" key="4">
    <source>
        <dbReference type="Proteomes" id="UP001495147"/>
    </source>
</evidence>
<evidence type="ECO:0008006" key="5">
    <source>
        <dbReference type="Google" id="ProtNLM"/>
    </source>
</evidence>
<feature type="chain" id="PRO_5047261125" description="Molecular chaperone" evidence="2">
    <location>
        <begin position="20"/>
        <end position="152"/>
    </location>
</feature>
<reference evidence="3 4" key="1">
    <citation type="submission" date="2024-05" db="EMBL/GenBank/DDBJ databases">
        <title>Roseateles sp. DJS-2-20 16S ribosomal RNA gene Genome sequencing and assembly.</title>
        <authorList>
            <person name="Woo H."/>
        </authorList>
    </citation>
    <scope>NUCLEOTIDE SEQUENCE [LARGE SCALE GENOMIC DNA]</scope>
    <source>
        <strain evidence="3 4">DJS-2-20</strain>
    </source>
</reference>